<evidence type="ECO:0000313" key="1">
    <source>
        <dbReference type="EnsemblPlants" id="AVESA.00010b.r2.5CG0911420.1.CDS"/>
    </source>
</evidence>
<keyword evidence="2" id="KW-1185">Reference proteome</keyword>
<evidence type="ECO:0000313" key="2">
    <source>
        <dbReference type="Proteomes" id="UP001732700"/>
    </source>
</evidence>
<dbReference type="EnsemblPlants" id="AVESA.00010b.r2.5CG0911420.1">
    <property type="protein sequence ID" value="AVESA.00010b.r2.5CG0911420.1.CDS"/>
    <property type="gene ID" value="AVESA.00010b.r2.5CG0911420"/>
</dbReference>
<organism evidence="1 2">
    <name type="scientific">Avena sativa</name>
    <name type="common">Oat</name>
    <dbReference type="NCBI Taxonomy" id="4498"/>
    <lineage>
        <taxon>Eukaryota</taxon>
        <taxon>Viridiplantae</taxon>
        <taxon>Streptophyta</taxon>
        <taxon>Embryophyta</taxon>
        <taxon>Tracheophyta</taxon>
        <taxon>Spermatophyta</taxon>
        <taxon>Magnoliopsida</taxon>
        <taxon>Liliopsida</taxon>
        <taxon>Poales</taxon>
        <taxon>Poaceae</taxon>
        <taxon>BOP clade</taxon>
        <taxon>Pooideae</taxon>
        <taxon>Poodae</taxon>
        <taxon>Poeae</taxon>
        <taxon>Poeae Chloroplast Group 1 (Aveneae type)</taxon>
        <taxon>Aveninae</taxon>
        <taxon>Avena</taxon>
    </lineage>
</organism>
<accession>A0ACD5Y558</accession>
<sequence length="1046" mass="113445">MKSGAGSAPGGCTSTVKQANTGSPGTFNVALRKRRGRTTPPSSRCCRGKKDDKVMGSDDAINNFNHASNLQATAVKKTTAADKTSQAILDDVYKAEMNSTSSDDESAEEVEDVKVCDICGDVGDDEKLAVCNRCNDGAEHIYCMRVMMEKVPEGGWFCEECQAEVFFEKDKLEKSKVKVGTSKEEFIEGKITKPANAAQSRSSSENEVDAETDGRKEWNDANQGIDTVTRREEEDARIMPVAKQNIPEPGVLLMGSDSRKTVPLSRDNSFRLGMEKGKQPTPQVPTLLASSAAKNQTPPPAGQLSKSMSFNNSKVPKVKQLVNEAPQKIKALKAQLTSSMKKEGPMGLSTKSASFERPKTCEPAIKAKPSIVPPAEELTVMNLPVSGNASNDRGTSILGSPSIAGPMVFPVQSKAESAAQRLTTGNNTANSSNLGVDSEQGAGNTPGNSELNKPLSAKAPVSITSNYSERFLGILGSGAQRNVFQNSEASHWDDKINDPPSLGLGASSSNRAIHCQRCNEAGHSTQCCGAETLRLSAMKPLSEQNLKDASAKRNGTSEANSLEPSHLYMRTDEQNPKNSLSTSISTASTDNSGLKFEPCRAVSAVTRRSVHSSSTMSSDLMDKLSRETIVSTVPELDYIWQGDFELWRTGRLPELCDGFQAHLSCSASPKVLEVAKKFPSRVQLEELPRQDSWPVQFQENGPTYDNIGVFFFARDTHSYEHHYSKLVQNMLNNDLALRGNIETAELLIFPSNILSKNSQRWNMFYFLWGVFRVKRKNHDGAEPDCNLVRSATWAGHQRLQASEANLQGCSNGENSSGQPLGATDLEDHCHDSIRTCCLTNNMGSINEFAAAPARKHKIHAYPDSQKSSSCCYADEPNGYVNRTPVTCSISSIHEQDNLSRVINSNNTESLVDVYHVNRVETNSGAVNPVSHASGGALKRKVDMPNWTGVHGSLDKKIKLDNNVSSTVESSLSENIRDGRLSSKVYPLAALSVDDCIDKKAMAGTSKSNEKCIFPLDLNAVDDAATGNVVTILSSDDEDLPEQNTRS</sequence>
<name>A0ACD5Y558_AVESA</name>
<dbReference type="Proteomes" id="UP001732700">
    <property type="component" value="Chromosome 5C"/>
</dbReference>
<reference evidence="1" key="2">
    <citation type="submission" date="2025-09" db="UniProtKB">
        <authorList>
            <consortium name="EnsemblPlants"/>
        </authorList>
    </citation>
    <scope>IDENTIFICATION</scope>
</reference>
<proteinExistence type="predicted"/>
<protein>
    <submittedName>
        <fullName evidence="1">Uncharacterized protein</fullName>
    </submittedName>
</protein>
<reference evidence="1" key="1">
    <citation type="submission" date="2021-05" db="EMBL/GenBank/DDBJ databases">
        <authorList>
            <person name="Scholz U."/>
            <person name="Mascher M."/>
            <person name="Fiebig A."/>
        </authorList>
    </citation>
    <scope>NUCLEOTIDE SEQUENCE [LARGE SCALE GENOMIC DNA]</scope>
</reference>